<feature type="transmembrane region" description="Helical" evidence="6">
    <location>
        <begin position="47"/>
        <end position="67"/>
    </location>
</feature>
<keyword evidence="2" id="KW-1003">Cell membrane</keyword>
<feature type="transmembrane region" description="Helical" evidence="6">
    <location>
        <begin position="243"/>
        <end position="265"/>
    </location>
</feature>
<dbReference type="InterPro" id="IPR050375">
    <property type="entry name" value="MFS_TsgA-like"/>
</dbReference>
<evidence type="ECO:0000313" key="8">
    <source>
        <dbReference type="Proteomes" id="UP000050454"/>
    </source>
</evidence>
<dbReference type="SUPFAM" id="SSF103473">
    <property type="entry name" value="MFS general substrate transporter"/>
    <property type="match status" value="1"/>
</dbReference>
<comment type="caution">
    <text evidence="7">The sequence shown here is derived from an EMBL/GenBank/DDBJ whole genome shotgun (WGS) entry which is preliminary data.</text>
</comment>
<reference evidence="7 8" key="1">
    <citation type="submission" date="2015-07" db="EMBL/GenBank/DDBJ databases">
        <title>The draft genome sequence of Leadbetterella sp. JN14-9.</title>
        <authorList>
            <person name="Liu Y."/>
            <person name="Du J."/>
            <person name="Shao Z."/>
        </authorList>
    </citation>
    <scope>NUCLEOTIDE SEQUENCE [LARGE SCALE GENOMIC DNA]</scope>
    <source>
        <strain evidence="7 8">JN14-9</strain>
    </source>
</reference>
<sequence>MLKKTPILPFILTTSLFALWGFANDITNPLVKAFGTIFNQSQTVSTFVQVAFYGGYCLMAIPAAIFIKKYTYKKGLLIGLALYGLGCLAFIPAAQFGLFQSFLIAYFIMTCGLSFLETSANPYILAMGEEESSTQRLNLAQSFNPIGSITGAYIATNFILAKMNKLGTAERAALPKAEFESIKMADLEVVKGPYVIIGFVLVVMFILFLIYKMPEFKEKDTSKGLDLKGTFKRLFANARYREGVIAQTFYVGAQITMWTFIVQYGTGVFMEQGISEVDAAEKSSGLQIFALMLFAGSRFVFTYLMKFFKPGLLLMILSILAVILLIPVLSSTSQMGLYCIIGVSGCMSLMFPTIYGIALKGVGDDAKLGAAGLVAAIGGGALIPLIQANIIDNAAVSISFVVPLICFIVIAIYGRRAYKTFAV</sequence>
<feature type="transmembrane region" description="Helical" evidence="6">
    <location>
        <begin position="137"/>
        <end position="160"/>
    </location>
</feature>
<dbReference type="RefSeq" id="WP_055146611.1">
    <property type="nucleotide sequence ID" value="NZ_JXSZ01000006.1"/>
</dbReference>
<feature type="transmembrane region" description="Helical" evidence="6">
    <location>
        <begin position="311"/>
        <end position="329"/>
    </location>
</feature>
<dbReference type="Pfam" id="PF07690">
    <property type="entry name" value="MFS_1"/>
    <property type="match status" value="1"/>
</dbReference>
<feature type="transmembrane region" description="Helical" evidence="6">
    <location>
        <begin position="285"/>
        <end position="304"/>
    </location>
</feature>
<dbReference type="PANTHER" id="PTHR43702:SF11">
    <property type="entry name" value="L-FUCOSE-PROTON SYMPORTER"/>
    <property type="match status" value="1"/>
</dbReference>
<protein>
    <submittedName>
        <fullName evidence="7">Major facilitator transporter</fullName>
    </submittedName>
</protein>
<feature type="transmembrane region" description="Helical" evidence="6">
    <location>
        <begin position="76"/>
        <end position="98"/>
    </location>
</feature>
<feature type="transmembrane region" description="Helical" evidence="6">
    <location>
        <begin position="335"/>
        <end position="358"/>
    </location>
</feature>
<dbReference type="PANTHER" id="PTHR43702">
    <property type="entry name" value="L-FUCOSE-PROTON SYMPORTER"/>
    <property type="match status" value="1"/>
</dbReference>
<proteinExistence type="predicted"/>
<gene>
    <name evidence="7" type="ORF">AFM12_08465</name>
</gene>
<dbReference type="EMBL" id="LGTQ01000006">
    <property type="protein sequence ID" value="KPM48629.1"/>
    <property type="molecule type" value="Genomic_DNA"/>
</dbReference>
<dbReference type="NCBIfam" id="TIGR00885">
    <property type="entry name" value="fucP"/>
    <property type="match status" value="1"/>
</dbReference>
<organism evidence="7 8">
    <name type="scientific">Jiulongibacter sediminis</name>
    <dbReference type="NCBI Taxonomy" id="1605367"/>
    <lineage>
        <taxon>Bacteria</taxon>
        <taxon>Pseudomonadati</taxon>
        <taxon>Bacteroidota</taxon>
        <taxon>Cytophagia</taxon>
        <taxon>Cytophagales</taxon>
        <taxon>Leadbetterellaceae</taxon>
        <taxon>Jiulongibacter</taxon>
    </lineage>
</organism>
<dbReference type="InterPro" id="IPR011701">
    <property type="entry name" value="MFS"/>
</dbReference>
<dbReference type="InterPro" id="IPR036259">
    <property type="entry name" value="MFS_trans_sf"/>
</dbReference>
<feature type="transmembrane region" description="Helical" evidence="6">
    <location>
        <begin position="104"/>
        <end position="125"/>
    </location>
</feature>
<keyword evidence="8" id="KW-1185">Reference proteome</keyword>
<evidence type="ECO:0000256" key="3">
    <source>
        <dbReference type="ARBA" id="ARBA00022692"/>
    </source>
</evidence>
<evidence type="ECO:0000256" key="1">
    <source>
        <dbReference type="ARBA" id="ARBA00004429"/>
    </source>
</evidence>
<keyword evidence="5 6" id="KW-0472">Membrane</keyword>
<keyword evidence="4 6" id="KW-1133">Transmembrane helix</keyword>
<dbReference type="PATRIC" id="fig|1605367.3.peg.3072"/>
<evidence type="ECO:0000313" key="7">
    <source>
        <dbReference type="EMBL" id="KPM48629.1"/>
    </source>
</evidence>
<dbReference type="AlphaFoldDB" id="A0A0P7C5N5"/>
<evidence type="ECO:0000256" key="2">
    <source>
        <dbReference type="ARBA" id="ARBA00022475"/>
    </source>
</evidence>
<feature type="transmembrane region" description="Helical" evidence="6">
    <location>
        <begin position="394"/>
        <end position="414"/>
    </location>
</feature>
<keyword evidence="3 6" id="KW-0812">Transmembrane</keyword>
<name>A0A0P7C5N5_9BACT</name>
<feature type="transmembrane region" description="Helical" evidence="6">
    <location>
        <begin position="193"/>
        <end position="211"/>
    </location>
</feature>
<evidence type="ECO:0000256" key="4">
    <source>
        <dbReference type="ARBA" id="ARBA00022989"/>
    </source>
</evidence>
<dbReference type="STRING" id="1605367.AFM12_08465"/>
<evidence type="ECO:0000256" key="5">
    <source>
        <dbReference type="ARBA" id="ARBA00023136"/>
    </source>
</evidence>
<feature type="transmembrane region" description="Helical" evidence="6">
    <location>
        <begin position="370"/>
        <end position="388"/>
    </location>
</feature>
<dbReference type="Proteomes" id="UP000050454">
    <property type="component" value="Unassembled WGS sequence"/>
</dbReference>
<dbReference type="InterPro" id="IPR005275">
    <property type="entry name" value="Lfuc_symporter_FucP"/>
</dbReference>
<dbReference type="OrthoDB" id="9795150at2"/>
<comment type="subcellular location">
    <subcellularLocation>
        <location evidence="1">Cell inner membrane</location>
        <topology evidence="1">Multi-pass membrane protein</topology>
    </subcellularLocation>
</comment>
<dbReference type="GO" id="GO:0015535">
    <property type="term" value="F:fucose:proton symporter activity"/>
    <property type="evidence" value="ECO:0007669"/>
    <property type="project" value="InterPro"/>
</dbReference>
<evidence type="ECO:0000256" key="6">
    <source>
        <dbReference type="SAM" id="Phobius"/>
    </source>
</evidence>
<accession>A0A0P7C5N5</accession>
<dbReference type="CDD" id="cd17394">
    <property type="entry name" value="MFS_FucP_like"/>
    <property type="match status" value="1"/>
</dbReference>
<dbReference type="Gene3D" id="1.20.1250.20">
    <property type="entry name" value="MFS general substrate transporter like domains"/>
    <property type="match status" value="2"/>
</dbReference>
<dbReference type="GO" id="GO:0005886">
    <property type="term" value="C:plasma membrane"/>
    <property type="evidence" value="ECO:0007669"/>
    <property type="project" value="UniProtKB-SubCell"/>
</dbReference>